<keyword evidence="3" id="KW-1185">Reference proteome</keyword>
<evidence type="ECO:0000313" key="3">
    <source>
        <dbReference type="Proteomes" id="UP000724874"/>
    </source>
</evidence>
<accession>A0A9P5NBI4</accession>
<feature type="region of interest" description="Disordered" evidence="1">
    <location>
        <begin position="217"/>
        <end position="352"/>
    </location>
</feature>
<proteinExistence type="predicted"/>
<evidence type="ECO:0000313" key="2">
    <source>
        <dbReference type="EMBL" id="KAF8877077.1"/>
    </source>
</evidence>
<dbReference type="Proteomes" id="UP000724874">
    <property type="component" value="Unassembled WGS sequence"/>
</dbReference>
<gene>
    <name evidence="2" type="ORF">CPB84DRAFT_1795375</name>
</gene>
<dbReference type="AlphaFoldDB" id="A0A9P5NBI4"/>
<feature type="compositionally biased region" description="Low complexity" evidence="1">
    <location>
        <begin position="293"/>
        <end position="313"/>
    </location>
</feature>
<dbReference type="EMBL" id="JADNYJ010000175">
    <property type="protein sequence ID" value="KAF8877077.1"/>
    <property type="molecule type" value="Genomic_DNA"/>
</dbReference>
<feature type="compositionally biased region" description="Low complexity" evidence="1">
    <location>
        <begin position="260"/>
        <end position="279"/>
    </location>
</feature>
<feature type="region of interest" description="Disordered" evidence="1">
    <location>
        <begin position="173"/>
        <end position="197"/>
    </location>
</feature>
<feature type="compositionally biased region" description="Polar residues" evidence="1">
    <location>
        <begin position="228"/>
        <end position="239"/>
    </location>
</feature>
<comment type="caution">
    <text evidence="2">The sequence shown here is derived from an EMBL/GenBank/DDBJ whole genome shotgun (WGS) entry which is preliminary data.</text>
</comment>
<organism evidence="2 3">
    <name type="scientific">Gymnopilus junonius</name>
    <name type="common">Spectacular rustgill mushroom</name>
    <name type="synonym">Gymnopilus spectabilis subsp. junonius</name>
    <dbReference type="NCBI Taxonomy" id="109634"/>
    <lineage>
        <taxon>Eukaryota</taxon>
        <taxon>Fungi</taxon>
        <taxon>Dikarya</taxon>
        <taxon>Basidiomycota</taxon>
        <taxon>Agaricomycotina</taxon>
        <taxon>Agaricomycetes</taxon>
        <taxon>Agaricomycetidae</taxon>
        <taxon>Agaricales</taxon>
        <taxon>Agaricineae</taxon>
        <taxon>Hymenogastraceae</taxon>
        <taxon>Gymnopilus</taxon>
    </lineage>
</organism>
<protein>
    <submittedName>
        <fullName evidence="2">Uncharacterized protein</fullName>
    </submittedName>
</protein>
<name>A0A9P5NBI4_GYMJU</name>
<reference evidence="2" key="1">
    <citation type="submission" date="2020-11" db="EMBL/GenBank/DDBJ databases">
        <authorList>
            <consortium name="DOE Joint Genome Institute"/>
            <person name="Ahrendt S."/>
            <person name="Riley R."/>
            <person name="Andreopoulos W."/>
            <person name="LaButti K."/>
            <person name="Pangilinan J."/>
            <person name="Ruiz-duenas F.J."/>
            <person name="Barrasa J.M."/>
            <person name="Sanchez-Garcia M."/>
            <person name="Camarero S."/>
            <person name="Miyauchi S."/>
            <person name="Serrano A."/>
            <person name="Linde D."/>
            <person name="Babiker R."/>
            <person name="Drula E."/>
            <person name="Ayuso-Fernandez I."/>
            <person name="Pacheco R."/>
            <person name="Padilla G."/>
            <person name="Ferreira P."/>
            <person name="Barriuso J."/>
            <person name="Kellner H."/>
            <person name="Castanera R."/>
            <person name="Alfaro M."/>
            <person name="Ramirez L."/>
            <person name="Pisabarro A.G."/>
            <person name="Kuo A."/>
            <person name="Tritt A."/>
            <person name="Lipzen A."/>
            <person name="He G."/>
            <person name="Yan M."/>
            <person name="Ng V."/>
            <person name="Cullen D."/>
            <person name="Martin F."/>
            <person name="Rosso M.-N."/>
            <person name="Henrissat B."/>
            <person name="Hibbett D."/>
            <person name="Martinez A.T."/>
            <person name="Grigoriev I.V."/>
        </authorList>
    </citation>
    <scope>NUCLEOTIDE SEQUENCE</scope>
    <source>
        <strain evidence="2">AH 44721</strain>
    </source>
</reference>
<sequence>MYFEPCWIFGRCLCYDVVHSKDITGSDFLPRVPRSNPLCCESILEVATPSQFQTLRLSSKDEESPDMFSAGAIGSQSSALGNAELTPDAQRLLAAIRLIVDSGFTSSNYDSSISQSLQSDHIDGQQRDGQVMHSLPACQSKRIAPHADHWHQQEFVDPKSLIIVPPASTLVGRQFGNEDNSPHKLDSFGLSNREPQHTSKNIFDHFDADVERNNDHVRNSSRSADRQVPSSDSQRSVSGTGKHAKSQEPYGHSSRAAFNASSTSATLSTPPPSTLSTSSGKRKRLDEAEHSPSESSTSAVSADCNPSPSLSLPSPSPPLKRQRFDEMTPSPPIPATPGDLPIMQGPSQGQENLGPELQIVFEDPSIVPKAKDNFRPSKYQDLI</sequence>
<evidence type="ECO:0000256" key="1">
    <source>
        <dbReference type="SAM" id="MobiDB-lite"/>
    </source>
</evidence>